<comment type="function">
    <text evidence="8">Cytochromes P450 are a group of heme-thiolate monooxygenases. They oxidize a variety of structurally unrelated compounds, including steroids, fatty acids, and xenobiotics.</text>
</comment>
<dbReference type="InterPro" id="IPR001128">
    <property type="entry name" value="Cyt_P450"/>
</dbReference>
<dbReference type="PANTHER" id="PTHR24302">
    <property type="entry name" value="CYTOCHROME P450 FAMILY 3"/>
    <property type="match status" value="1"/>
</dbReference>
<dbReference type="GO" id="GO:0008395">
    <property type="term" value="F:steroid hydroxylase activity"/>
    <property type="evidence" value="ECO:0007669"/>
    <property type="project" value="TreeGrafter"/>
</dbReference>
<comment type="cofactor">
    <cofactor evidence="1 9">
        <name>heme</name>
        <dbReference type="ChEBI" id="CHEBI:30413"/>
    </cofactor>
</comment>
<proteinExistence type="inferred from homology"/>
<dbReference type="GO" id="GO:0020037">
    <property type="term" value="F:heme binding"/>
    <property type="evidence" value="ECO:0007669"/>
    <property type="project" value="InterPro"/>
</dbReference>
<accession>A0AAV2IK16</accession>
<gene>
    <name evidence="11" type="ORF">GSLYS_00020077001</name>
</gene>
<dbReference type="CDD" id="cd11055">
    <property type="entry name" value="CYP3A-like"/>
    <property type="match status" value="1"/>
</dbReference>
<evidence type="ECO:0000256" key="9">
    <source>
        <dbReference type="PIRSR" id="PIRSR602401-1"/>
    </source>
</evidence>
<keyword evidence="4 9" id="KW-0479">Metal-binding</keyword>
<evidence type="ECO:0000256" key="3">
    <source>
        <dbReference type="ARBA" id="ARBA00022617"/>
    </source>
</evidence>
<keyword evidence="6 9" id="KW-0408">Iron</keyword>
<dbReference type="SUPFAM" id="SSF48264">
    <property type="entry name" value="Cytochrome P450"/>
    <property type="match status" value="1"/>
</dbReference>
<feature type="binding site" description="axial binding residue" evidence="9">
    <location>
        <position position="463"/>
    </location>
    <ligand>
        <name>heme</name>
        <dbReference type="ChEBI" id="CHEBI:30413"/>
    </ligand>
    <ligandPart>
        <name>Fe</name>
        <dbReference type="ChEBI" id="CHEBI:18248"/>
    </ligandPart>
</feature>
<dbReference type="AlphaFoldDB" id="A0AAV2IK16"/>
<dbReference type="Proteomes" id="UP001497497">
    <property type="component" value="Unassembled WGS sequence"/>
</dbReference>
<dbReference type="Pfam" id="PF00067">
    <property type="entry name" value="p450"/>
    <property type="match status" value="1"/>
</dbReference>
<dbReference type="GO" id="GO:0005506">
    <property type="term" value="F:iron ion binding"/>
    <property type="evidence" value="ECO:0007669"/>
    <property type="project" value="InterPro"/>
</dbReference>
<evidence type="ECO:0000256" key="1">
    <source>
        <dbReference type="ARBA" id="ARBA00001971"/>
    </source>
</evidence>
<evidence type="ECO:0000256" key="8">
    <source>
        <dbReference type="ARBA" id="ARBA00043906"/>
    </source>
</evidence>
<protein>
    <recommendedName>
        <fullName evidence="13">Cytochrome P450</fullName>
    </recommendedName>
</protein>
<sequence length="522" mass="59462">MFISFLDDISILLLLLIGLLTAFYLYATSYVGVFKSVGIPGPAPWPIINHIPELKKHGLSKMLDEWRGKYGKTYGIYGMFPRYPTLVTFDSRLLEHIMIKDFDNFVDRVGRNTSKSAVLEGLFFLNGDHWRRSRHVLSPMFTAGKLKQMLHHVNTSAGQLVSLMLKHKEEGKLIPLKAIASRYTSDVIARVGFGIDSLALTEEKSEFAYNIGNFIRIPATRLQDILRTIGEFFPPIMNFGLKYFNEQVDAILPETNNYFVSLINDAIERKIKEKNMPDKAKKAHLDMLDMLLEAEVDDKTGSQLTAADRKITRKYVIGNSAILILAAFETTSTALSSILYLLARHPDVQDKVIEEIDGVLQGKVQPSYEDLGKLEYTTQVIYESLRMFPPSPDVTRRAQETRTYNGVTIPKGVAIFIPIYKIVKDPEYFPEPFKFDPDRFSPQRKSEIDPISFLPFGFGRRQCVAKRLALMELKVVLCQLLSKMRFVQTDKTEPQLGNDAEYIHVDGFFIAKKPIELDIVLR</sequence>
<dbReference type="PRINTS" id="PR00463">
    <property type="entry name" value="EP450I"/>
</dbReference>
<name>A0AAV2IK16_LYMST</name>
<keyword evidence="12" id="KW-1185">Reference proteome</keyword>
<keyword evidence="7 10" id="KW-0503">Monooxygenase</keyword>
<evidence type="ECO:0000256" key="5">
    <source>
        <dbReference type="ARBA" id="ARBA00023002"/>
    </source>
</evidence>
<dbReference type="InterPro" id="IPR002401">
    <property type="entry name" value="Cyt_P450_E_grp-I"/>
</dbReference>
<organism evidence="11 12">
    <name type="scientific">Lymnaea stagnalis</name>
    <name type="common">Great pond snail</name>
    <name type="synonym">Helix stagnalis</name>
    <dbReference type="NCBI Taxonomy" id="6523"/>
    <lineage>
        <taxon>Eukaryota</taxon>
        <taxon>Metazoa</taxon>
        <taxon>Spiralia</taxon>
        <taxon>Lophotrochozoa</taxon>
        <taxon>Mollusca</taxon>
        <taxon>Gastropoda</taxon>
        <taxon>Heterobranchia</taxon>
        <taxon>Euthyneura</taxon>
        <taxon>Panpulmonata</taxon>
        <taxon>Hygrophila</taxon>
        <taxon>Lymnaeoidea</taxon>
        <taxon>Lymnaeidae</taxon>
        <taxon>Lymnaea</taxon>
    </lineage>
</organism>
<comment type="similarity">
    <text evidence="2 10">Belongs to the cytochrome P450 family.</text>
</comment>
<evidence type="ECO:0008006" key="13">
    <source>
        <dbReference type="Google" id="ProtNLM"/>
    </source>
</evidence>
<evidence type="ECO:0000256" key="7">
    <source>
        <dbReference type="ARBA" id="ARBA00023033"/>
    </source>
</evidence>
<dbReference type="InterPro" id="IPR036396">
    <property type="entry name" value="Cyt_P450_sf"/>
</dbReference>
<evidence type="ECO:0000256" key="10">
    <source>
        <dbReference type="RuleBase" id="RU000461"/>
    </source>
</evidence>
<evidence type="ECO:0000313" key="11">
    <source>
        <dbReference type="EMBL" id="CAL1546700.1"/>
    </source>
</evidence>
<dbReference type="FunFam" id="1.10.630.10:FF:000182">
    <property type="entry name" value="Cytochrome P450 3A4"/>
    <property type="match status" value="1"/>
</dbReference>
<dbReference type="InterPro" id="IPR017972">
    <property type="entry name" value="Cyt_P450_CS"/>
</dbReference>
<dbReference type="EMBL" id="CAXITT010000846">
    <property type="protein sequence ID" value="CAL1546700.1"/>
    <property type="molecule type" value="Genomic_DNA"/>
</dbReference>
<evidence type="ECO:0000313" key="12">
    <source>
        <dbReference type="Proteomes" id="UP001497497"/>
    </source>
</evidence>
<evidence type="ECO:0000256" key="2">
    <source>
        <dbReference type="ARBA" id="ARBA00010617"/>
    </source>
</evidence>
<evidence type="ECO:0000256" key="4">
    <source>
        <dbReference type="ARBA" id="ARBA00022723"/>
    </source>
</evidence>
<dbReference type="PANTHER" id="PTHR24302:SF15">
    <property type="entry name" value="FATTY-ACID PEROXYGENASE"/>
    <property type="match status" value="1"/>
</dbReference>
<dbReference type="Gene3D" id="1.10.630.10">
    <property type="entry name" value="Cytochrome P450"/>
    <property type="match status" value="1"/>
</dbReference>
<keyword evidence="3 9" id="KW-0349">Heme</keyword>
<dbReference type="GO" id="GO:0016705">
    <property type="term" value="F:oxidoreductase activity, acting on paired donors, with incorporation or reduction of molecular oxygen"/>
    <property type="evidence" value="ECO:0007669"/>
    <property type="project" value="InterPro"/>
</dbReference>
<evidence type="ECO:0000256" key="6">
    <source>
        <dbReference type="ARBA" id="ARBA00023004"/>
    </source>
</evidence>
<reference evidence="11 12" key="1">
    <citation type="submission" date="2024-04" db="EMBL/GenBank/DDBJ databases">
        <authorList>
            <consortium name="Genoscope - CEA"/>
            <person name="William W."/>
        </authorList>
    </citation>
    <scope>NUCLEOTIDE SEQUENCE [LARGE SCALE GENOMIC DNA]</scope>
</reference>
<dbReference type="PROSITE" id="PS00086">
    <property type="entry name" value="CYTOCHROME_P450"/>
    <property type="match status" value="1"/>
</dbReference>
<keyword evidence="5 10" id="KW-0560">Oxidoreductase</keyword>
<dbReference type="PRINTS" id="PR00385">
    <property type="entry name" value="P450"/>
</dbReference>
<comment type="caution">
    <text evidence="11">The sequence shown here is derived from an EMBL/GenBank/DDBJ whole genome shotgun (WGS) entry which is preliminary data.</text>
</comment>
<dbReference type="InterPro" id="IPR050705">
    <property type="entry name" value="Cytochrome_P450_3A"/>
</dbReference>